<comment type="caution">
    <text evidence="1">The sequence shown here is derived from an EMBL/GenBank/DDBJ whole genome shotgun (WGS) entry which is preliminary data.</text>
</comment>
<name>A0AAJ0E9V9_9PEZI</name>
<sequence length="74" mass="8097">MEHPTAGPAQAQALLRPRSTCWPHLLLATLEKHREARSTLLADRRIQFQGGSSELLGQSTTKAFHGIGHGHCLC</sequence>
<dbReference type="GeneID" id="85476519"/>
<organism evidence="1 2">
    <name type="scientific">Colletotrichum phormii</name>
    <dbReference type="NCBI Taxonomy" id="359342"/>
    <lineage>
        <taxon>Eukaryota</taxon>
        <taxon>Fungi</taxon>
        <taxon>Dikarya</taxon>
        <taxon>Ascomycota</taxon>
        <taxon>Pezizomycotina</taxon>
        <taxon>Sordariomycetes</taxon>
        <taxon>Hypocreomycetidae</taxon>
        <taxon>Glomerellales</taxon>
        <taxon>Glomerellaceae</taxon>
        <taxon>Colletotrichum</taxon>
        <taxon>Colletotrichum acutatum species complex</taxon>
    </lineage>
</organism>
<protein>
    <submittedName>
        <fullName evidence="1">Uncharacterized protein</fullName>
    </submittedName>
</protein>
<evidence type="ECO:0000313" key="1">
    <source>
        <dbReference type="EMBL" id="KAK1622098.1"/>
    </source>
</evidence>
<proteinExistence type="predicted"/>
<gene>
    <name evidence="1" type="ORF">BDP81DRAFT_442202</name>
</gene>
<dbReference type="AlphaFoldDB" id="A0AAJ0E9V9"/>
<dbReference type="Proteomes" id="UP001243989">
    <property type="component" value="Unassembled WGS sequence"/>
</dbReference>
<accession>A0AAJ0E9V9</accession>
<keyword evidence="2" id="KW-1185">Reference proteome</keyword>
<reference evidence="1" key="1">
    <citation type="submission" date="2021-06" db="EMBL/GenBank/DDBJ databases">
        <title>Comparative genomics, transcriptomics and evolutionary studies reveal genomic signatures of adaptation to plant cell wall in hemibiotrophic fungi.</title>
        <authorList>
            <consortium name="DOE Joint Genome Institute"/>
            <person name="Baroncelli R."/>
            <person name="Diaz J.F."/>
            <person name="Benocci T."/>
            <person name="Peng M."/>
            <person name="Battaglia E."/>
            <person name="Haridas S."/>
            <person name="Andreopoulos W."/>
            <person name="Labutti K."/>
            <person name="Pangilinan J."/>
            <person name="Floch G.L."/>
            <person name="Makela M.R."/>
            <person name="Henrissat B."/>
            <person name="Grigoriev I.V."/>
            <person name="Crouch J.A."/>
            <person name="De Vries R.P."/>
            <person name="Sukno S.A."/>
            <person name="Thon M.R."/>
        </authorList>
    </citation>
    <scope>NUCLEOTIDE SEQUENCE</scope>
    <source>
        <strain evidence="1">CBS 102054</strain>
    </source>
</reference>
<dbReference type="RefSeq" id="XP_060438093.1">
    <property type="nucleotide sequence ID" value="XM_060591657.1"/>
</dbReference>
<evidence type="ECO:0000313" key="2">
    <source>
        <dbReference type="Proteomes" id="UP001243989"/>
    </source>
</evidence>
<dbReference type="EMBL" id="JAHMHQ010000039">
    <property type="protein sequence ID" value="KAK1622098.1"/>
    <property type="molecule type" value="Genomic_DNA"/>
</dbReference>